<reference evidence="1 2" key="1">
    <citation type="journal article" date="2000" name="DNA Res.">
        <title>Complete genome structure of the nitrogen-fixing symbiotic bacterium Mesorhizobium loti.</title>
        <authorList>
            <person name="Kaneko T."/>
            <person name="Nakamura Y."/>
            <person name="Sato S."/>
            <person name="Asamizu E."/>
            <person name="Kato T."/>
            <person name="Sasamoto S."/>
            <person name="Watanabe A."/>
            <person name="Idesawa K."/>
            <person name="Ishikawa A."/>
            <person name="Kawashima K."/>
            <person name="Kimura T."/>
            <person name="Kishida Y."/>
            <person name="Kiyokawa C."/>
            <person name="Kohara M."/>
            <person name="Matsumoto M."/>
            <person name="Matsuno A."/>
            <person name="Mochizuki Y."/>
            <person name="Nakayama S."/>
            <person name="Nakazaki N."/>
            <person name="Shimpo S."/>
            <person name="Sugimoto M."/>
            <person name="Takeuchi C."/>
            <person name="Yamada M."/>
            <person name="Tabata S."/>
        </authorList>
    </citation>
    <scope>NUCLEOTIDE SEQUENCE [LARGE SCALE GENOMIC DNA]</scope>
    <source>
        <strain evidence="2">LMG 29417 / CECT 9101 / MAFF 303099</strain>
        <plasmid evidence="1 2">pMLb</plasmid>
    </source>
</reference>
<dbReference type="AlphaFoldDB" id="Q98P05"/>
<gene>
    <name evidence="1" type="ordered locus">msr9763</name>
</gene>
<sequence>MNLISKGQLREVGLPAHATEGGAELPFIACDLAGHDKPSEFDIRIRVL</sequence>
<keyword evidence="1" id="KW-0614">Plasmid</keyword>
<proteinExistence type="predicted"/>
<organism evidence="1 2">
    <name type="scientific">Mesorhizobium japonicum (strain LMG 29417 / CECT 9101 / MAFF 303099)</name>
    <name type="common">Mesorhizobium loti (strain MAFF 303099)</name>
    <dbReference type="NCBI Taxonomy" id="266835"/>
    <lineage>
        <taxon>Bacteria</taxon>
        <taxon>Pseudomonadati</taxon>
        <taxon>Pseudomonadota</taxon>
        <taxon>Alphaproteobacteria</taxon>
        <taxon>Hyphomicrobiales</taxon>
        <taxon>Phyllobacteriaceae</taxon>
        <taxon>Mesorhizobium</taxon>
    </lineage>
</organism>
<dbReference type="Proteomes" id="UP000000552">
    <property type="component" value="Plasmid pMLb"/>
</dbReference>
<dbReference type="EMBL" id="AP003017">
    <property type="protein sequence ID" value="BAB54850.1"/>
    <property type="molecule type" value="Genomic_DNA"/>
</dbReference>
<evidence type="ECO:0000313" key="1">
    <source>
        <dbReference type="EMBL" id="BAB54850.1"/>
    </source>
</evidence>
<name>Q98P05_RHILO</name>
<protein>
    <submittedName>
        <fullName evidence="1">Msr9763 protein</fullName>
    </submittedName>
</protein>
<evidence type="ECO:0000313" key="2">
    <source>
        <dbReference type="Proteomes" id="UP000000552"/>
    </source>
</evidence>
<accession>Q98P05</accession>
<dbReference type="KEGG" id="mlo:msr9763"/>
<geneLocation type="plasmid" evidence="1 2">
    <name>pMLb</name>
</geneLocation>
<dbReference type="HOGENOM" id="CLU_3157081_0_0_5"/>